<reference evidence="3 4" key="1">
    <citation type="submission" date="2018-04" db="EMBL/GenBank/DDBJ databases">
        <title>Genome sequencing of Flavobacterium sp. HYN0059.</title>
        <authorList>
            <person name="Yi H."/>
            <person name="Baek C."/>
        </authorList>
    </citation>
    <scope>NUCLEOTIDE SEQUENCE [LARGE SCALE GENOMIC DNA]</scope>
    <source>
        <strain evidence="3 4">HYN0059</strain>
    </source>
</reference>
<evidence type="ECO:0000259" key="2">
    <source>
        <dbReference type="Pfam" id="PF12969"/>
    </source>
</evidence>
<proteinExistence type="predicted"/>
<dbReference type="KEGG" id="falb:HYN59_16485"/>
<accession>A0A2S1R1W5</accession>
<gene>
    <name evidence="3" type="ORF">HYN59_16485</name>
</gene>
<keyword evidence="4" id="KW-1185">Reference proteome</keyword>
<feature type="domain" description="DUF3857" evidence="2">
    <location>
        <begin position="94"/>
        <end position="246"/>
    </location>
</feature>
<evidence type="ECO:0000313" key="4">
    <source>
        <dbReference type="Proteomes" id="UP000244929"/>
    </source>
</evidence>
<evidence type="ECO:0000256" key="1">
    <source>
        <dbReference type="SAM" id="SignalP"/>
    </source>
</evidence>
<keyword evidence="1" id="KW-0732">Signal</keyword>
<dbReference type="Pfam" id="PF12969">
    <property type="entry name" value="DUF3857"/>
    <property type="match status" value="1"/>
</dbReference>
<dbReference type="AlphaFoldDB" id="A0A2S1R1W5"/>
<evidence type="ECO:0000313" key="3">
    <source>
        <dbReference type="EMBL" id="AWH86607.1"/>
    </source>
</evidence>
<name>A0A2S1R1W5_9FLAO</name>
<dbReference type="Gene3D" id="2.60.120.1130">
    <property type="match status" value="1"/>
</dbReference>
<organism evidence="3 4">
    <name type="scientific">Flavobacterium album</name>
    <dbReference type="NCBI Taxonomy" id="2175091"/>
    <lineage>
        <taxon>Bacteria</taxon>
        <taxon>Pseudomonadati</taxon>
        <taxon>Bacteroidota</taxon>
        <taxon>Flavobacteriia</taxon>
        <taxon>Flavobacteriales</taxon>
        <taxon>Flavobacteriaceae</taxon>
        <taxon>Flavobacterium</taxon>
    </lineage>
</organism>
<dbReference type="Gene3D" id="2.60.40.3140">
    <property type="match status" value="1"/>
</dbReference>
<feature type="chain" id="PRO_5015508906" description="DUF3857 domain-containing protein" evidence="1">
    <location>
        <begin position="45"/>
        <end position="678"/>
    </location>
</feature>
<dbReference type="Proteomes" id="UP000244929">
    <property type="component" value="Chromosome"/>
</dbReference>
<protein>
    <recommendedName>
        <fullName evidence="2">DUF3857 domain-containing protein</fullName>
    </recommendedName>
</protein>
<dbReference type="OrthoDB" id="1153981at2"/>
<dbReference type="InterPro" id="IPR024618">
    <property type="entry name" value="DUF3857"/>
</dbReference>
<sequence>MDGDHKKTQKRLYTNLNTYRKMNLTLRIKTALLLFVLCCGYSYAQDCSFKNYNWDEKQTKPEIPAKYKDEKEAILERNIKIELVPGKNGALQYYLSHEKIYINSDDAVERNNRIYIPYGSNENVIATKARVLLKSGKVIELKKGDIKEETDEERGVKYKYFAVNGLEKGAVIETIFILEETPELKGRTIKLQDEYPIAKSEFQLIYPDHLVFRTKSYNGLPEAVITQKAPSAKLNTLTVSDTDTPALNDDEKYSNWNSNIKRFRYKLDENLANGTKNLFSFKEFSTNLYDRFHPEYSKKDQNAIADFCKGIAKSSDLQEQVWNIENKIKKTITYKRYIDGQESLQDIIKSKQANQTDILRLYIAVFTTMGVENNLVLTSSRYKVAFDKDFESYENLDELLFYFPSIKKYMTPLEVEYRIPLIPEELAGTNGLFIKEKAFAGTKMGIGEVAMIEIPGADITHDIMDITVDFSKDMENPMVTSKIQFGGYSALNFQPIKDFAPAENYKTVLKSIAENYTVETEYKTLTTTNDGVDFIGKKPFIMDITFDGKDLIHKAGENYLFSVGQTIGKQMELYQENKRVLPVEINHPHSYTRKIKIILPDGATVKNLDKFNMDKTLAVNGKTEAAFISKYEKKGNEIIVENTEYYNILNYPMENFEAYRAVINAAADFNKIVVILNK</sequence>
<feature type="signal peptide" evidence="1">
    <location>
        <begin position="1"/>
        <end position="44"/>
    </location>
</feature>
<dbReference type="EMBL" id="CP029186">
    <property type="protein sequence ID" value="AWH86607.1"/>
    <property type="molecule type" value="Genomic_DNA"/>
</dbReference>